<dbReference type="Gene3D" id="3.50.50.60">
    <property type="entry name" value="FAD/NAD(P)-binding domain"/>
    <property type="match status" value="1"/>
</dbReference>
<proteinExistence type="inferred from homology"/>
<evidence type="ECO:0000256" key="4">
    <source>
        <dbReference type="ARBA" id="ARBA00022827"/>
    </source>
</evidence>
<dbReference type="AlphaFoldDB" id="A0A9P6JMB1"/>
<comment type="caution">
    <text evidence="8">The sequence shown here is derived from an EMBL/GenBank/DDBJ whole genome shotgun (WGS) entry which is preliminary data.</text>
</comment>
<feature type="domain" description="Phenol hydroxylase-like C-terminal dimerisation" evidence="7">
    <location>
        <begin position="498"/>
        <end position="550"/>
    </location>
</feature>
<dbReference type="EMBL" id="MU157883">
    <property type="protein sequence ID" value="KAF9525484.1"/>
    <property type="molecule type" value="Genomic_DNA"/>
</dbReference>
<keyword evidence="4" id="KW-0274">FAD</keyword>
<comment type="similarity">
    <text evidence="2">Belongs to the PheA/TfdB FAD monooxygenase family.</text>
</comment>
<dbReference type="Gene3D" id="3.40.30.20">
    <property type="match status" value="1"/>
</dbReference>
<dbReference type="SUPFAM" id="SSF51905">
    <property type="entry name" value="FAD/NAD(P)-binding domain"/>
    <property type="match status" value="1"/>
</dbReference>
<dbReference type="GO" id="GO:0016709">
    <property type="term" value="F:oxidoreductase activity, acting on paired donors, with incorporation or reduction of molecular oxygen, NAD(P)H as one donor, and incorporation of one atom of oxygen"/>
    <property type="evidence" value="ECO:0007669"/>
    <property type="project" value="UniProtKB-ARBA"/>
</dbReference>
<keyword evidence="9" id="KW-1185">Reference proteome</keyword>
<dbReference type="PRINTS" id="PR00420">
    <property type="entry name" value="RNGMNOXGNASE"/>
</dbReference>
<evidence type="ECO:0000256" key="5">
    <source>
        <dbReference type="ARBA" id="ARBA00023002"/>
    </source>
</evidence>
<dbReference type="InterPro" id="IPR050641">
    <property type="entry name" value="RIFMO-like"/>
</dbReference>
<comment type="cofactor">
    <cofactor evidence="1">
        <name>FAD</name>
        <dbReference type="ChEBI" id="CHEBI:57692"/>
    </cofactor>
</comment>
<reference evidence="8" key="1">
    <citation type="submission" date="2020-11" db="EMBL/GenBank/DDBJ databases">
        <authorList>
            <consortium name="DOE Joint Genome Institute"/>
            <person name="Ahrendt S."/>
            <person name="Riley R."/>
            <person name="Andreopoulos W."/>
            <person name="Labutti K."/>
            <person name="Pangilinan J."/>
            <person name="Ruiz-Duenas F.J."/>
            <person name="Barrasa J.M."/>
            <person name="Sanchez-Garcia M."/>
            <person name="Camarero S."/>
            <person name="Miyauchi S."/>
            <person name="Serrano A."/>
            <person name="Linde D."/>
            <person name="Babiker R."/>
            <person name="Drula E."/>
            <person name="Ayuso-Fernandez I."/>
            <person name="Pacheco R."/>
            <person name="Padilla G."/>
            <person name="Ferreira P."/>
            <person name="Barriuso J."/>
            <person name="Kellner H."/>
            <person name="Castanera R."/>
            <person name="Alfaro M."/>
            <person name="Ramirez L."/>
            <person name="Pisabarro A.G."/>
            <person name="Kuo A."/>
            <person name="Tritt A."/>
            <person name="Lipzen A."/>
            <person name="He G."/>
            <person name="Yan M."/>
            <person name="Ng V."/>
            <person name="Cullen D."/>
            <person name="Martin F."/>
            <person name="Rosso M.-N."/>
            <person name="Henrissat B."/>
            <person name="Hibbett D."/>
            <person name="Martinez A.T."/>
            <person name="Grigoriev I.V."/>
        </authorList>
    </citation>
    <scope>NUCLEOTIDE SEQUENCE</scope>
    <source>
        <strain evidence="8">CBS 506.95</strain>
    </source>
</reference>
<dbReference type="InterPro" id="IPR002938">
    <property type="entry name" value="FAD-bd"/>
</dbReference>
<accession>A0A9P6JMB1</accession>
<keyword evidence="5" id="KW-0560">Oxidoreductase</keyword>
<dbReference type="InterPro" id="IPR036249">
    <property type="entry name" value="Thioredoxin-like_sf"/>
</dbReference>
<evidence type="ECO:0000313" key="9">
    <source>
        <dbReference type="Proteomes" id="UP000807306"/>
    </source>
</evidence>
<evidence type="ECO:0000256" key="3">
    <source>
        <dbReference type="ARBA" id="ARBA00022630"/>
    </source>
</evidence>
<evidence type="ECO:0000313" key="8">
    <source>
        <dbReference type="EMBL" id="KAF9525484.1"/>
    </source>
</evidence>
<sequence length="553" mass="60227">MSTSKVLVVGAGPSGLTLALSLLRHGISVRVIDKNVVANPGQRGSGLRDTTTSTQPRTLEVLEALGLWDKVSQFTMPVPKVAIYKVPGGTEILNEIDMITHVDATPDIPHPNAVFFGQNHHETILSEAIKKLGGIIDRGIELRSLQQSEDCVQVTLRNVTDGALVEASYEYVAGMDGGKSVVRKALGIPFFGETLEDTQVVFGDFYVNGLERDRIHVWGEIAKRGLFARPTETPKLFSLIIAGDAQNYINSSNKIEVVKAMVKEYTGGREDLKIVDSVWHGIYRFNIRMASQFSKGRVFIGGDAAHVHSPTGGQGVNTGVQDAYNLAWKLALVLCGQASPAFLETYGSERIPIVAEMLNLTTQLLNMTLTVKDGSTDPNAMARGGKLNLLGVNYRTSKIVIDDGEPAEPVSSYGGPDGGPVRAGDRAPDASGLVRVGIEESARLFEIFDSRLHTVVIFVDRLAQELTTPPVLFTKFSPEFVRIVVVRQAQANAKPMPDMVVYQDRDGHAYNAYHSVDQSGKIFVIRPDGFVGARLQDIGSVDKYFDQIFSLRS</sequence>
<evidence type="ECO:0000259" key="6">
    <source>
        <dbReference type="Pfam" id="PF01494"/>
    </source>
</evidence>
<dbReference type="InterPro" id="IPR036188">
    <property type="entry name" value="FAD/NAD-bd_sf"/>
</dbReference>
<dbReference type="Pfam" id="PF01494">
    <property type="entry name" value="FAD_binding_3"/>
    <property type="match status" value="1"/>
</dbReference>
<gene>
    <name evidence="8" type="ORF">CPB83DRAFT_896935</name>
</gene>
<keyword evidence="3" id="KW-0285">Flavoprotein</keyword>
<dbReference type="InterPro" id="IPR012941">
    <property type="entry name" value="Phe_hydrox_C_dim_dom"/>
</dbReference>
<protein>
    <submittedName>
        <fullName evidence="8">FAD binding domain-containing protein</fullName>
    </submittedName>
</protein>
<dbReference type="PANTHER" id="PTHR43004">
    <property type="entry name" value="TRK SYSTEM POTASSIUM UPTAKE PROTEIN"/>
    <property type="match status" value="1"/>
</dbReference>
<dbReference type="InterPro" id="IPR038220">
    <property type="entry name" value="PHOX_C_sf"/>
</dbReference>
<evidence type="ECO:0000259" key="7">
    <source>
        <dbReference type="Pfam" id="PF07976"/>
    </source>
</evidence>
<evidence type="ECO:0000256" key="1">
    <source>
        <dbReference type="ARBA" id="ARBA00001974"/>
    </source>
</evidence>
<evidence type="ECO:0000256" key="2">
    <source>
        <dbReference type="ARBA" id="ARBA00007801"/>
    </source>
</evidence>
<dbReference type="SUPFAM" id="SSF52833">
    <property type="entry name" value="Thioredoxin-like"/>
    <property type="match status" value="1"/>
</dbReference>
<dbReference type="PANTHER" id="PTHR43004:SF19">
    <property type="entry name" value="BINDING MONOOXYGENASE, PUTATIVE (JCVI)-RELATED"/>
    <property type="match status" value="1"/>
</dbReference>
<organism evidence="8 9">
    <name type="scientific">Crepidotus variabilis</name>
    <dbReference type="NCBI Taxonomy" id="179855"/>
    <lineage>
        <taxon>Eukaryota</taxon>
        <taxon>Fungi</taxon>
        <taxon>Dikarya</taxon>
        <taxon>Basidiomycota</taxon>
        <taxon>Agaricomycotina</taxon>
        <taxon>Agaricomycetes</taxon>
        <taxon>Agaricomycetidae</taxon>
        <taxon>Agaricales</taxon>
        <taxon>Agaricineae</taxon>
        <taxon>Crepidotaceae</taxon>
        <taxon>Crepidotus</taxon>
    </lineage>
</organism>
<name>A0A9P6JMB1_9AGAR</name>
<dbReference type="Gene3D" id="3.30.70.2450">
    <property type="match status" value="1"/>
</dbReference>
<dbReference type="OrthoDB" id="10016252at2759"/>
<dbReference type="Pfam" id="PF07976">
    <property type="entry name" value="Phe_hydrox_dim"/>
    <property type="match status" value="1"/>
</dbReference>
<feature type="domain" description="FAD-binding" evidence="6">
    <location>
        <begin position="4"/>
        <end position="359"/>
    </location>
</feature>
<dbReference type="GO" id="GO:0071949">
    <property type="term" value="F:FAD binding"/>
    <property type="evidence" value="ECO:0007669"/>
    <property type="project" value="InterPro"/>
</dbReference>
<dbReference type="Proteomes" id="UP000807306">
    <property type="component" value="Unassembled WGS sequence"/>
</dbReference>